<dbReference type="PANTHER" id="PTHR48043">
    <property type="entry name" value="EG:EG0003.4 PROTEIN-RELATED"/>
    <property type="match status" value="1"/>
</dbReference>
<dbReference type="EC" id="2.4.1.17" evidence="2"/>
<dbReference type="InterPro" id="IPR002213">
    <property type="entry name" value="UDP_glucos_trans"/>
</dbReference>
<accession>A0A915LY33</accession>
<evidence type="ECO:0000256" key="5">
    <source>
        <dbReference type="ARBA" id="ARBA00047475"/>
    </source>
</evidence>
<comment type="similarity">
    <text evidence="1">Belongs to the UDP-glycosyltransferase family.</text>
</comment>
<sequence>MLATILSEKYQIDMLIYTNTVTGRSVTSNVFNIINVPIDLNRFESTQTLEEQIKKYRFSNEFKHVGIYEEIIKNVVIDIPNVGEQPIFEWLQQQNYLFGIAEFETMSGSFAVFHALGIETTFNVANTVFFPKYLQLLGIDVTKNFVPEFSSVMPGDWDENKGIEEYQESNKMYQDLYTKYVENEEMIPPLTLENLFENINFHFINQHPLGIFNDFPKLENKIMYIGGLIVEKQGKLTQDKVEIHEPPCVVYISFGSRKVSDISNIFGEKVIKQMIKEFEKHDDCIFKARLEEKFLPERNIDPSGYSTYKNIVFTEKSTKQQNILFKTNTKLFISHCGVNGLNEAMYTGVPLICIPWGEDQFYNGSLVEQKGLGIYVKHNMNFRKAFKNALNNILMEKKEVYQNAVAKMREDVLNMLEHEKSPKEKFLEKISEVINS</sequence>
<proteinExistence type="inferred from homology"/>
<keyword evidence="4" id="KW-0808">Transferase</keyword>
<name>A0A915LY33_MELJA</name>
<dbReference type="Pfam" id="PF00201">
    <property type="entry name" value="UDPGT"/>
    <property type="match status" value="1"/>
</dbReference>
<reference evidence="7" key="1">
    <citation type="submission" date="2022-11" db="UniProtKB">
        <authorList>
            <consortium name="WormBaseParasite"/>
        </authorList>
    </citation>
    <scope>IDENTIFICATION</scope>
</reference>
<evidence type="ECO:0000256" key="4">
    <source>
        <dbReference type="ARBA" id="ARBA00022679"/>
    </source>
</evidence>
<dbReference type="Proteomes" id="UP000887561">
    <property type="component" value="Unplaced"/>
</dbReference>
<protein>
    <recommendedName>
        <fullName evidence="2">glucuronosyltransferase</fullName>
        <ecNumber evidence="2">2.4.1.17</ecNumber>
    </recommendedName>
</protein>
<dbReference type="AlphaFoldDB" id="A0A915LY33"/>
<keyword evidence="3" id="KW-0328">Glycosyltransferase</keyword>
<evidence type="ECO:0000313" key="7">
    <source>
        <dbReference type="WBParaSite" id="scaffold2287_cov155.g4591"/>
    </source>
</evidence>
<dbReference type="SUPFAM" id="SSF53756">
    <property type="entry name" value="UDP-Glycosyltransferase/glycogen phosphorylase"/>
    <property type="match status" value="1"/>
</dbReference>
<dbReference type="PANTHER" id="PTHR48043:SF145">
    <property type="entry name" value="FI06409P-RELATED"/>
    <property type="match status" value="1"/>
</dbReference>
<evidence type="ECO:0000256" key="2">
    <source>
        <dbReference type="ARBA" id="ARBA00012544"/>
    </source>
</evidence>
<evidence type="ECO:0000256" key="3">
    <source>
        <dbReference type="ARBA" id="ARBA00022676"/>
    </source>
</evidence>
<keyword evidence="6" id="KW-1185">Reference proteome</keyword>
<comment type="catalytic activity">
    <reaction evidence="5">
        <text>glucuronate acceptor + UDP-alpha-D-glucuronate = acceptor beta-D-glucuronoside + UDP + H(+)</text>
        <dbReference type="Rhea" id="RHEA:21032"/>
        <dbReference type="ChEBI" id="CHEBI:15378"/>
        <dbReference type="ChEBI" id="CHEBI:58052"/>
        <dbReference type="ChEBI" id="CHEBI:58223"/>
        <dbReference type="ChEBI" id="CHEBI:132367"/>
        <dbReference type="ChEBI" id="CHEBI:132368"/>
        <dbReference type="EC" id="2.4.1.17"/>
    </reaction>
</comment>
<dbReference type="GO" id="GO:0015020">
    <property type="term" value="F:glucuronosyltransferase activity"/>
    <property type="evidence" value="ECO:0007669"/>
    <property type="project" value="UniProtKB-EC"/>
</dbReference>
<organism evidence="6 7">
    <name type="scientific">Meloidogyne javanica</name>
    <name type="common">Root-knot nematode worm</name>
    <dbReference type="NCBI Taxonomy" id="6303"/>
    <lineage>
        <taxon>Eukaryota</taxon>
        <taxon>Metazoa</taxon>
        <taxon>Ecdysozoa</taxon>
        <taxon>Nematoda</taxon>
        <taxon>Chromadorea</taxon>
        <taxon>Rhabditida</taxon>
        <taxon>Tylenchina</taxon>
        <taxon>Tylenchomorpha</taxon>
        <taxon>Tylenchoidea</taxon>
        <taxon>Meloidogynidae</taxon>
        <taxon>Meloidogyninae</taxon>
        <taxon>Meloidogyne</taxon>
        <taxon>Meloidogyne incognita group</taxon>
    </lineage>
</organism>
<dbReference type="Gene3D" id="3.40.50.2000">
    <property type="entry name" value="Glycogen Phosphorylase B"/>
    <property type="match status" value="1"/>
</dbReference>
<dbReference type="InterPro" id="IPR050271">
    <property type="entry name" value="UDP-glycosyltransferase"/>
</dbReference>
<evidence type="ECO:0000256" key="1">
    <source>
        <dbReference type="ARBA" id="ARBA00009995"/>
    </source>
</evidence>
<evidence type="ECO:0000313" key="6">
    <source>
        <dbReference type="Proteomes" id="UP000887561"/>
    </source>
</evidence>
<dbReference type="WBParaSite" id="scaffold2287_cov155.g4591">
    <property type="protein sequence ID" value="scaffold2287_cov155.g4591"/>
    <property type="gene ID" value="scaffold2287_cov155.g4591"/>
</dbReference>